<keyword evidence="1" id="KW-0472">Membrane</keyword>
<keyword evidence="1" id="KW-1133">Transmembrane helix</keyword>
<proteinExistence type="predicted"/>
<dbReference type="EMBL" id="WWCT01000001">
    <property type="protein sequence ID" value="MYN24812.1"/>
    <property type="molecule type" value="Genomic_DNA"/>
</dbReference>
<dbReference type="Proteomes" id="UP000642144">
    <property type="component" value="Unassembled WGS sequence"/>
</dbReference>
<dbReference type="RefSeq" id="WP_161052976.1">
    <property type="nucleotide sequence ID" value="NZ_WWCT01000001.1"/>
</dbReference>
<evidence type="ECO:0000313" key="2">
    <source>
        <dbReference type="EMBL" id="MYN24812.1"/>
    </source>
</evidence>
<feature type="transmembrane region" description="Helical" evidence="1">
    <location>
        <begin position="12"/>
        <end position="37"/>
    </location>
</feature>
<evidence type="ECO:0000313" key="3">
    <source>
        <dbReference type="Proteomes" id="UP000642144"/>
    </source>
</evidence>
<name>A0ABW9VT51_9BURK</name>
<comment type="caution">
    <text evidence="2">The sequence shown here is derived from an EMBL/GenBank/DDBJ whole genome shotgun (WGS) entry which is preliminary data.</text>
</comment>
<feature type="transmembrane region" description="Helical" evidence="1">
    <location>
        <begin position="43"/>
        <end position="76"/>
    </location>
</feature>
<gene>
    <name evidence="2" type="ORF">GTP69_00125</name>
</gene>
<sequence>MRRIQNQRLGVFAEIGLCLGMLLPLTGQALRLLAWLFNAAVRLGAWIITACIKVSLAILGMVIFGGFIFGVGYVIFYPMFSH</sequence>
<accession>A0ABW9VT51</accession>
<keyword evidence="1" id="KW-0812">Transmembrane</keyword>
<evidence type="ECO:0000256" key="1">
    <source>
        <dbReference type="SAM" id="Phobius"/>
    </source>
</evidence>
<protein>
    <submittedName>
        <fullName evidence="2">Uncharacterized protein</fullName>
    </submittedName>
</protein>
<keyword evidence="3" id="KW-1185">Reference proteome</keyword>
<reference evidence="2 3" key="1">
    <citation type="submission" date="2019-12" db="EMBL/GenBank/DDBJ databases">
        <title>Novel species isolated from a subtropical stream in China.</title>
        <authorList>
            <person name="Lu H."/>
        </authorList>
    </citation>
    <scope>NUCLEOTIDE SEQUENCE [LARGE SCALE GENOMIC DNA]</scope>
    <source>
        <strain evidence="2 3">CY42W</strain>
    </source>
</reference>
<organism evidence="2 3">
    <name type="scientific">Duganella levis</name>
    <dbReference type="NCBI Taxonomy" id="2692169"/>
    <lineage>
        <taxon>Bacteria</taxon>
        <taxon>Pseudomonadati</taxon>
        <taxon>Pseudomonadota</taxon>
        <taxon>Betaproteobacteria</taxon>
        <taxon>Burkholderiales</taxon>
        <taxon>Oxalobacteraceae</taxon>
        <taxon>Telluria group</taxon>
        <taxon>Duganella</taxon>
    </lineage>
</organism>